<sequence length="251" mass="26433">MAHFISGPLRVLGIENGRPVFSYETPRTAPLPAPEAPKTASKPVREAANAYPGTCTVCGTTVAAGAGLREKTGTAWTVRHRTDDNGRCLTTASAEPKAAAPVKKTATPASSASSPKSGPVRLPSGTVLLPGYFTVEGVDGGGHVTLRVRRQKAGEKFMPGRFLVAYLSGPENTADYTNFANADEADKTLFVWKAHQGSTRLRQALAALAGDQITAGKAWARASQCCWRCGLPLTTPESLDRLIGPECATKI</sequence>
<feature type="compositionally biased region" description="Low complexity" evidence="1">
    <location>
        <begin position="92"/>
        <end position="117"/>
    </location>
</feature>
<dbReference type="RefSeq" id="WP_145911474.1">
    <property type="nucleotide sequence ID" value="NZ_BAAAMZ010000022.1"/>
</dbReference>
<reference evidence="2 3" key="1">
    <citation type="submission" date="2019-06" db="EMBL/GenBank/DDBJ databases">
        <title>Sequencing the genomes of 1000 actinobacteria strains.</title>
        <authorList>
            <person name="Klenk H.-P."/>
        </authorList>
    </citation>
    <scope>NUCLEOTIDE SEQUENCE [LARGE SCALE GENOMIC DNA]</scope>
    <source>
        <strain evidence="2 3">DSM 44826</strain>
    </source>
</reference>
<gene>
    <name evidence="2" type="ORF">FHX73_1843</name>
</gene>
<protein>
    <submittedName>
        <fullName evidence="2">Uncharacterized protein</fullName>
    </submittedName>
</protein>
<organism evidence="2 3">
    <name type="scientific">Kitasatospora viridis</name>
    <dbReference type="NCBI Taxonomy" id="281105"/>
    <lineage>
        <taxon>Bacteria</taxon>
        <taxon>Bacillati</taxon>
        <taxon>Actinomycetota</taxon>
        <taxon>Actinomycetes</taxon>
        <taxon>Kitasatosporales</taxon>
        <taxon>Streptomycetaceae</taxon>
        <taxon>Kitasatospora</taxon>
    </lineage>
</organism>
<dbReference type="EMBL" id="VIWT01000008">
    <property type="protein sequence ID" value="TWF71672.1"/>
    <property type="molecule type" value="Genomic_DNA"/>
</dbReference>
<dbReference type="InterPro" id="IPR046053">
    <property type="entry name" value="DUF6011"/>
</dbReference>
<name>A0A561S9X1_9ACTN</name>
<dbReference type="Proteomes" id="UP000317940">
    <property type="component" value="Unassembled WGS sequence"/>
</dbReference>
<evidence type="ECO:0000313" key="2">
    <source>
        <dbReference type="EMBL" id="TWF71672.1"/>
    </source>
</evidence>
<dbReference type="AlphaFoldDB" id="A0A561S9X1"/>
<feature type="region of interest" description="Disordered" evidence="1">
    <location>
        <begin position="92"/>
        <end position="121"/>
    </location>
</feature>
<accession>A0A561S9X1</accession>
<evidence type="ECO:0000256" key="1">
    <source>
        <dbReference type="SAM" id="MobiDB-lite"/>
    </source>
</evidence>
<dbReference type="Pfam" id="PF19474">
    <property type="entry name" value="DUF6011"/>
    <property type="match status" value="1"/>
</dbReference>
<proteinExistence type="predicted"/>
<evidence type="ECO:0000313" key="3">
    <source>
        <dbReference type="Proteomes" id="UP000317940"/>
    </source>
</evidence>
<keyword evidence="3" id="KW-1185">Reference proteome</keyword>
<comment type="caution">
    <text evidence="2">The sequence shown here is derived from an EMBL/GenBank/DDBJ whole genome shotgun (WGS) entry which is preliminary data.</text>
</comment>